<dbReference type="InterPro" id="IPR038718">
    <property type="entry name" value="SNF2-like_sf"/>
</dbReference>
<dbReference type="Pfam" id="PF00176">
    <property type="entry name" value="SNF2-rel_dom"/>
    <property type="match status" value="1"/>
</dbReference>
<dbReference type="InterPro" id="IPR014001">
    <property type="entry name" value="Helicase_ATP-bd"/>
</dbReference>
<dbReference type="OrthoDB" id="10252227at2759"/>
<dbReference type="SUPFAM" id="SSF52540">
    <property type="entry name" value="P-loop containing nucleoside triphosphate hydrolases"/>
    <property type="match status" value="2"/>
</dbReference>
<evidence type="ECO:0000259" key="3">
    <source>
        <dbReference type="PROSITE" id="PS51192"/>
    </source>
</evidence>
<dbReference type="Gene3D" id="3.40.50.300">
    <property type="entry name" value="P-loop containing nucleotide triphosphate hydrolases"/>
    <property type="match status" value="1"/>
</dbReference>
<dbReference type="InterPro" id="IPR001650">
    <property type="entry name" value="Helicase_C-like"/>
</dbReference>
<dbReference type="SUPFAM" id="SSF48371">
    <property type="entry name" value="ARM repeat"/>
    <property type="match status" value="1"/>
</dbReference>
<comment type="caution">
    <text evidence="5">The sequence shown here is derived from an EMBL/GenBank/DDBJ whole genome shotgun (WGS) entry which is preliminary data.</text>
</comment>
<dbReference type="CDD" id="cd18793">
    <property type="entry name" value="SF2_C_SNF"/>
    <property type="match status" value="1"/>
</dbReference>
<evidence type="ECO:0000313" key="5">
    <source>
        <dbReference type="EMBL" id="OAO12179.1"/>
    </source>
</evidence>
<dbReference type="Pfam" id="PF00271">
    <property type="entry name" value="Helicase_C"/>
    <property type="match status" value="1"/>
</dbReference>
<dbReference type="STRING" id="478820.A0A196S867"/>
<dbReference type="InterPro" id="IPR000330">
    <property type="entry name" value="SNF2_N"/>
</dbReference>
<feature type="domain" description="Helicase C-terminal" evidence="4">
    <location>
        <begin position="1200"/>
        <end position="1358"/>
    </location>
</feature>
<reference evidence="5 6" key="1">
    <citation type="submission" date="2016-05" db="EMBL/GenBank/DDBJ databases">
        <title>Nuclear genome of Blastocystis sp. subtype 1 NandII.</title>
        <authorList>
            <person name="Gentekaki E."/>
            <person name="Curtis B."/>
            <person name="Stairs C."/>
            <person name="Eme L."/>
            <person name="Herman E."/>
            <person name="Klimes V."/>
            <person name="Arias M.C."/>
            <person name="Elias M."/>
            <person name="Hilliou F."/>
            <person name="Klute M."/>
            <person name="Malik S.-B."/>
            <person name="Pightling A."/>
            <person name="Rachubinski R."/>
            <person name="Salas D."/>
            <person name="Schlacht A."/>
            <person name="Suga H."/>
            <person name="Archibald J."/>
            <person name="Ball S.G."/>
            <person name="Clark G."/>
            <person name="Dacks J."/>
            <person name="Van Der Giezen M."/>
            <person name="Tsaousis A."/>
            <person name="Roger A."/>
        </authorList>
    </citation>
    <scope>NUCLEOTIDE SEQUENCE [LARGE SCALE GENOMIC DNA]</scope>
    <source>
        <strain evidence="6">ATCC 50177 / NandII</strain>
    </source>
</reference>
<proteinExistence type="predicted"/>
<evidence type="ECO:0000313" key="6">
    <source>
        <dbReference type="Proteomes" id="UP000078348"/>
    </source>
</evidence>
<name>A0A196S867_BLAHN</name>
<feature type="region of interest" description="Disordered" evidence="2">
    <location>
        <begin position="1366"/>
        <end position="1386"/>
    </location>
</feature>
<dbReference type="EMBL" id="LXWW01000560">
    <property type="protein sequence ID" value="OAO12179.1"/>
    <property type="molecule type" value="Genomic_DNA"/>
</dbReference>
<keyword evidence="6" id="KW-1185">Reference proteome</keyword>
<dbReference type="InterPro" id="IPR016024">
    <property type="entry name" value="ARM-type_fold"/>
</dbReference>
<protein>
    <submittedName>
        <fullName evidence="5">SNF2 family protein</fullName>
    </submittedName>
</protein>
<keyword evidence="1" id="KW-0378">Hydrolase</keyword>
<evidence type="ECO:0000256" key="2">
    <source>
        <dbReference type="SAM" id="MobiDB-lite"/>
    </source>
</evidence>
<dbReference type="GO" id="GO:0005524">
    <property type="term" value="F:ATP binding"/>
    <property type="evidence" value="ECO:0007669"/>
    <property type="project" value="InterPro"/>
</dbReference>
<feature type="domain" description="Helicase ATP-binding" evidence="3">
    <location>
        <begin position="885"/>
        <end position="1055"/>
    </location>
</feature>
<dbReference type="PROSITE" id="PS51194">
    <property type="entry name" value="HELICASE_CTER"/>
    <property type="match status" value="1"/>
</dbReference>
<evidence type="ECO:0000259" key="4">
    <source>
        <dbReference type="PROSITE" id="PS51194"/>
    </source>
</evidence>
<dbReference type="SMART" id="SM00487">
    <property type="entry name" value="DEXDc"/>
    <property type="match status" value="1"/>
</dbReference>
<dbReference type="Proteomes" id="UP000078348">
    <property type="component" value="Unassembled WGS sequence"/>
</dbReference>
<dbReference type="PANTHER" id="PTHR10799">
    <property type="entry name" value="SNF2/RAD54 HELICASE FAMILY"/>
    <property type="match status" value="1"/>
</dbReference>
<organism evidence="5 6">
    <name type="scientific">Blastocystis sp. subtype 1 (strain ATCC 50177 / NandII)</name>
    <dbReference type="NCBI Taxonomy" id="478820"/>
    <lineage>
        <taxon>Eukaryota</taxon>
        <taxon>Sar</taxon>
        <taxon>Stramenopiles</taxon>
        <taxon>Bigyra</taxon>
        <taxon>Opalozoa</taxon>
        <taxon>Opalinata</taxon>
        <taxon>Blastocystidae</taxon>
        <taxon>Blastocystis</taxon>
    </lineage>
</organism>
<evidence type="ECO:0000256" key="1">
    <source>
        <dbReference type="ARBA" id="ARBA00022801"/>
    </source>
</evidence>
<dbReference type="PROSITE" id="PS51192">
    <property type="entry name" value="HELICASE_ATP_BIND_1"/>
    <property type="match status" value="1"/>
</dbReference>
<dbReference type="SMART" id="SM00490">
    <property type="entry name" value="HELICc"/>
    <property type="match status" value="1"/>
</dbReference>
<sequence length="1467" mass="161814">MWLTSDRRVERIDGEQSLSSIQKRMQNIIEEEVDDHLSSEVSSMLNKCDSILSHKKGVAIVKEDIGSVDSSCEFPKQERSSWMTDFINLHLLPSHDPLSLFVFSCLTDCLSNDWKTRHGACSVLCAYARTCTLQPRVAEAVLFVVLVLLFSDCFMDVSADILQVPVRTLAVQCVAALAQRHAALQQRVALVIQHLQATGGWREAEAWLWRYNLALLLASKPQPAAADFDLACAWLRCDDYATHHVLLRWFCRWWEIDARRCRLYLQPAAQRVSALLASHNYLSEWCCALPDYLRLLGIALQAGVCPPPAVFQPMADYMTGTLFGTPCAAAPLSTLLAFYAQHSTEACGGNCDGSDGGKSDAKLAGTSLPALQQAVFDSLPLLLPPLPYAEVPAFGAASSCKWCFFHPSERVDRELLTVLLSAMDRLGGLRAVPRWPRRSQLVFCLLHAPAVLQSLLRVHYHAVVDLPSAAGDLPVPVPVAEESRPCPELEWARAGLEKLLQNYPDLLRQLQPALATAPLPALTALVDAEMAKYAKEDDLIALVYVKKKLASYTRLRDEAGEQGAAARQLDDYLQVLLEAQRTQAKPALKAALSAFHRVAPLAAADPFLLSLLCVAVPLPSAAVAKKVLTNACAIATPDASVATVQCLMRRVGGDGDMCGACTELLLGLIERGLGGTAADMKKGLRLLKAVEDAAPRDGLADFVCGVGLELVRREVTDAETLALFCDCVEVLGDDCGKRVCDALVGTAQAGSEQVTLQCLRLLLRVTRDHAARILHCPYALLNLVLVACARHNHVPALHVAALQLYAAVLPFVGLEEGKASDDAANNVTNTANDEEATNTATNTEAAAKAAYLAYTHQFDHYELPFAPLQPLRPYQRDGVLWLLRNCLTGISSGGILGDEMGLGKTCQACVALACCESDAPSCVVMPKSLLLNWKSELARFVPEAQLRCVVCPSAAAEDVKRVLTALEQAQKAKQRVVLLISYPTLRTAWSNRSALFSVRFNACVLDEGHFIRNHTSLLHQAVCAVRANHRLVLSGTPVQNCLDDVFGVFAFIVPSYFPDYDRFFEHFVRPITRSFGSENREVLMTASERIEELNRAIAPFLLRRTKEEVQLALPEKTLSDVLCPLSDCQRAVLSSYLQHCGQAEEPQQRLQQILAIDTHPLLCSAVHELALPLAARTQLDSLACSGKLTVLKLLLEKALRIGDFADDVPGRRAEKVVVFSQKPQVLELVARQVLARYEGLRYAELKSAMTSEQRMAVVRSFQEDEAVALLLATTGISAYGYTLTAAQTVILVDHNFNPFVDLQAIDRCHRIGQTRAVSVYRLVSEEENESRLMNLTRFKEYVATTVIKTGNPDKRSVLSEIQVDREQTKRARETQKKEEVRKRKGDEEVASEQWVEPEDDVDAALEEKIKEMKKDPLFILNPIPTASQRRAQKTLRKSLDNVASLCSQQRKVEKMIEEYEALLKEEK</sequence>
<dbReference type="InterPro" id="IPR027417">
    <property type="entry name" value="P-loop_NTPase"/>
</dbReference>
<dbReference type="InterPro" id="IPR049730">
    <property type="entry name" value="SNF2/RAD54-like_C"/>
</dbReference>
<accession>A0A196S867</accession>
<gene>
    <name evidence="5" type="ORF">AV274_6162</name>
</gene>
<dbReference type="GO" id="GO:0016787">
    <property type="term" value="F:hydrolase activity"/>
    <property type="evidence" value="ECO:0007669"/>
    <property type="project" value="UniProtKB-KW"/>
</dbReference>
<dbReference type="Gene3D" id="3.40.50.10810">
    <property type="entry name" value="Tandem AAA-ATPase domain"/>
    <property type="match status" value="1"/>
</dbReference>